<proteinExistence type="predicted"/>
<evidence type="ECO:0000256" key="1">
    <source>
        <dbReference type="ARBA" id="ARBA00022460"/>
    </source>
</evidence>
<dbReference type="AlphaFoldDB" id="A0A6J2XAC9"/>
<accession>A0A6J2XAC9</accession>
<dbReference type="GO" id="GO:0042302">
    <property type="term" value="F:structural constituent of cuticle"/>
    <property type="evidence" value="ECO:0007669"/>
    <property type="project" value="UniProtKB-UniRule"/>
</dbReference>
<dbReference type="FunCoup" id="A0A6J2XAC9">
    <property type="interactions" value="29"/>
</dbReference>
<dbReference type="PANTHER" id="PTHR12236:SF81">
    <property type="entry name" value="CUTICLE PROTEIN 19-LIKE PROTEIN"/>
    <property type="match status" value="1"/>
</dbReference>
<evidence type="ECO:0000313" key="6">
    <source>
        <dbReference type="RefSeq" id="XP_030747920.1"/>
    </source>
</evidence>
<name>A0A6J2XAC9_SITOR</name>
<keyword evidence="5" id="KW-1185">Reference proteome</keyword>
<dbReference type="InterPro" id="IPR051217">
    <property type="entry name" value="Insect_Cuticle_Struc_Prot"/>
</dbReference>
<dbReference type="GO" id="GO:0031012">
    <property type="term" value="C:extracellular matrix"/>
    <property type="evidence" value="ECO:0007669"/>
    <property type="project" value="TreeGrafter"/>
</dbReference>
<feature type="signal peptide" evidence="4">
    <location>
        <begin position="1"/>
        <end position="19"/>
    </location>
</feature>
<dbReference type="PANTHER" id="PTHR12236">
    <property type="entry name" value="STRUCTURAL CONTITUENT OF CUTICLE"/>
    <property type="match status" value="1"/>
</dbReference>
<dbReference type="GO" id="GO:0005615">
    <property type="term" value="C:extracellular space"/>
    <property type="evidence" value="ECO:0007669"/>
    <property type="project" value="TreeGrafter"/>
</dbReference>
<sequence>MAVFQVTVVSVICFVICDAGSVGQYAPKYDKPKDYSFSYGVKDPHTGDMKQQWEKKEGNTIKGQYSLVEADGSVRTVDYTADAKHGFNAVVKKSGPCIISWVKARKKNHIRLEDTPQDVEDPNQQYIYVYPEQLKDQEEATEESRKVPYKSKPKYKKPNLIVKEKFEDISVVPELPLNINLFNKNRAETMIPLDIESVNPVEIDLDHYQKTPLQTTRLTPVSSKNAVVGKKKEVSTELTQEELNKYLAEYYANEDTGSTYSQPLTETGFKPVRTKGLLENTTPIIPNTFKSNKKVQTSPGLRHYATNGNFQTFFENNSKEENRRYRKNSNHHIIKGGNNQKEKKNNVPRFYRALPNVGYMRYGTRIRHT</sequence>
<dbReference type="RefSeq" id="XP_030747920.1">
    <property type="nucleotide sequence ID" value="XM_030892060.1"/>
</dbReference>
<protein>
    <submittedName>
        <fullName evidence="6">Uncharacterized protein LOC115876324</fullName>
    </submittedName>
</protein>
<dbReference type="Proteomes" id="UP000504635">
    <property type="component" value="Unplaced"/>
</dbReference>
<dbReference type="PRINTS" id="PR00947">
    <property type="entry name" value="CUTICLE"/>
</dbReference>
<reference evidence="6" key="1">
    <citation type="submission" date="2025-08" db="UniProtKB">
        <authorList>
            <consortium name="RefSeq"/>
        </authorList>
    </citation>
    <scope>IDENTIFICATION</scope>
    <source>
        <tissue evidence="6">Gonads</tissue>
    </source>
</reference>
<dbReference type="InParanoid" id="A0A6J2XAC9"/>
<dbReference type="PROSITE" id="PS51155">
    <property type="entry name" value="CHIT_BIND_RR_2"/>
    <property type="match status" value="1"/>
</dbReference>
<gene>
    <name evidence="6" type="primary">LOC115876324</name>
</gene>
<evidence type="ECO:0000313" key="5">
    <source>
        <dbReference type="Proteomes" id="UP000504635"/>
    </source>
</evidence>
<dbReference type="KEGG" id="soy:115876324"/>
<organism evidence="5 6">
    <name type="scientific">Sitophilus oryzae</name>
    <name type="common">Rice weevil</name>
    <name type="synonym">Curculio oryzae</name>
    <dbReference type="NCBI Taxonomy" id="7048"/>
    <lineage>
        <taxon>Eukaryota</taxon>
        <taxon>Metazoa</taxon>
        <taxon>Ecdysozoa</taxon>
        <taxon>Arthropoda</taxon>
        <taxon>Hexapoda</taxon>
        <taxon>Insecta</taxon>
        <taxon>Pterygota</taxon>
        <taxon>Neoptera</taxon>
        <taxon>Endopterygota</taxon>
        <taxon>Coleoptera</taxon>
        <taxon>Polyphaga</taxon>
        <taxon>Cucujiformia</taxon>
        <taxon>Curculionidae</taxon>
        <taxon>Dryophthorinae</taxon>
        <taxon>Sitophilus</taxon>
    </lineage>
</organism>
<dbReference type="Pfam" id="PF00379">
    <property type="entry name" value="Chitin_bind_4"/>
    <property type="match status" value="1"/>
</dbReference>
<dbReference type="GeneID" id="115876324"/>
<dbReference type="PROSITE" id="PS00233">
    <property type="entry name" value="CHIT_BIND_RR_1"/>
    <property type="match status" value="1"/>
</dbReference>
<feature type="chain" id="PRO_5026886558" evidence="4">
    <location>
        <begin position="20"/>
        <end position="369"/>
    </location>
</feature>
<evidence type="ECO:0000256" key="3">
    <source>
        <dbReference type="SAM" id="MobiDB-lite"/>
    </source>
</evidence>
<dbReference type="InterPro" id="IPR000618">
    <property type="entry name" value="Insect_cuticle"/>
</dbReference>
<keyword evidence="1 2" id="KW-0193">Cuticle</keyword>
<evidence type="ECO:0000256" key="4">
    <source>
        <dbReference type="SAM" id="SignalP"/>
    </source>
</evidence>
<dbReference type="InterPro" id="IPR031311">
    <property type="entry name" value="CHIT_BIND_RR_consensus"/>
</dbReference>
<keyword evidence="4" id="KW-0732">Signal</keyword>
<feature type="compositionally biased region" description="Basic residues" evidence="3">
    <location>
        <begin position="324"/>
        <end position="334"/>
    </location>
</feature>
<dbReference type="OrthoDB" id="6819000at2759"/>
<evidence type="ECO:0000256" key="2">
    <source>
        <dbReference type="PROSITE-ProRule" id="PRU00497"/>
    </source>
</evidence>
<feature type="region of interest" description="Disordered" evidence="3">
    <location>
        <begin position="324"/>
        <end position="343"/>
    </location>
</feature>